<dbReference type="SUPFAM" id="SSF161111">
    <property type="entry name" value="Cation efflux protein transmembrane domain-like"/>
    <property type="match status" value="1"/>
</dbReference>
<dbReference type="AlphaFoldDB" id="K9ZGA2"/>
<dbReference type="OrthoDB" id="2388015at2"/>
<keyword evidence="3 6" id="KW-0812">Transmembrane</keyword>
<feature type="transmembrane region" description="Helical" evidence="6">
    <location>
        <begin position="45"/>
        <end position="64"/>
    </location>
</feature>
<dbReference type="RefSeq" id="WP_015214410.1">
    <property type="nucleotide sequence ID" value="NC_019771.1"/>
</dbReference>
<evidence type="ECO:0000256" key="5">
    <source>
        <dbReference type="ARBA" id="ARBA00023136"/>
    </source>
</evidence>
<feature type="domain" description="Cation efflux protein transmembrane" evidence="7">
    <location>
        <begin position="15"/>
        <end position="215"/>
    </location>
</feature>
<dbReference type="GO" id="GO:0015093">
    <property type="term" value="F:ferrous iron transmembrane transporter activity"/>
    <property type="evidence" value="ECO:0007669"/>
    <property type="project" value="TreeGrafter"/>
</dbReference>
<evidence type="ECO:0000313" key="8">
    <source>
        <dbReference type="EMBL" id="AFZ57774.1"/>
    </source>
</evidence>
<keyword evidence="5 6" id="KW-0472">Membrane</keyword>
<proteinExistence type="predicted"/>
<dbReference type="HOGENOM" id="CLU_056154_0_0_3"/>
<dbReference type="EMBL" id="CP003659">
    <property type="protein sequence ID" value="AFZ57774.1"/>
    <property type="molecule type" value="Genomic_DNA"/>
</dbReference>
<dbReference type="PANTHER" id="PTHR43840">
    <property type="entry name" value="MITOCHONDRIAL METAL TRANSPORTER 1-RELATED"/>
    <property type="match status" value="1"/>
</dbReference>
<evidence type="ECO:0000256" key="3">
    <source>
        <dbReference type="ARBA" id="ARBA00022692"/>
    </source>
</evidence>
<keyword evidence="9" id="KW-1185">Reference proteome</keyword>
<evidence type="ECO:0000256" key="2">
    <source>
        <dbReference type="ARBA" id="ARBA00022448"/>
    </source>
</evidence>
<feature type="transmembrane region" description="Helical" evidence="6">
    <location>
        <begin position="85"/>
        <end position="109"/>
    </location>
</feature>
<reference evidence="9" key="1">
    <citation type="journal article" date="2013" name="Proc. Natl. Acad. Sci. U.S.A.">
        <title>Improving the coverage of the cyanobacterial phylum using diversity-driven genome sequencing.</title>
        <authorList>
            <person name="Shih P.M."/>
            <person name="Wu D."/>
            <person name="Latifi A."/>
            <person name="Axen S.D."/>
            <person name="Fewer D.P."/>
            <person name="Talla E."/>
            <person name="Calteau A."/>
            <person name="Cai F."/>
            <person name="Tandeau de Marsac N."/>
            <person name="Rippka R."/>
            <person name="Herdman M."/>
            <person name="Sivonen K."/>
            <person name="Coursin T."/>
            <person name="Laurent T."/>
            <person name="Goodwin L."/>
            <person name="Nolan M."/>
            <person name="Davenport K.W."/>
            <person name="Han C.S."/>
            <person name="Rubin E.M."/>
            <person name="Eisen J.A."/>
            <person name="Woyke T."/>
            <person name="Gugger M."/>
            <person name="Kerfeld C.A."/>
        </authorList>
    </citation>
    <scope>NUCLEOTIDE SEQUENCE [LARGE SCALE GENOMIC DNA]</scope>
    <source>
        <strain evidence="9">ATCC 27899 / PCC 7122</strain>
    </source>
</reference>
<evidence type="ECO:0000256" key="1">
    <source>
        <dbReference type="ARBA" id="ARBA00004141"/>
    </source>
</evidence>
<dbReference type="KEGG" id="acy:Anacy_2318"/>
<dbReference type="PANTHER" id="PTHR43840:SF15">
    <property type="entry name" value="MITOCHONDRIAL METAL TRANSPORTER 1-RELATED"/>
    <property type="match status" value="1"/>
</dbReference>
<organism evidence="8 9">
    <name type="scientific">Anabaena cylindrica (strain ATCC 27899 / PCC 7122)</name>
    <dbReference type="NCBI Taxonomy" id="272123"/>
    <lineage>
        <taxon>Bacteria</taxon>
        <taxon>Bacillati</taxon>
        <taxon>Cyanobacteriota</taxon>
        <taxon>Cyanophyceae</taxon>
        <taxon>Nostocales</taxon>
        <taxon>Nostocaceae</taxon>
        <taxon>Anabaena</taxon>
    </lineage>
</organism>
<dbReference type="Pfam" id="PF01545">
    <property type="entry name" value="Cation_efflux"/>
    <property type="match status" value="1"/>
</dbReference>
<evidence type="ECO:0000256" key="4">
    <source>
        <dbReference type="ARBA" id="ARBA00022989"/>
    </source>
</evidence>
<feature type="transmembrane region" description="Helical" evidence="6">
    <location>
        <begin position="155"/>
        <end position="175"/>
    </location>
</feature>
<dbReference type="GO" id="GO:0015341">
    <property type="term" value="F:zinc efflux antiporter activity"/>
    <property type="evidence" value="ECO:0007669"/>
    <property type="project" value="TreeGrafter"/>
</dbReference>
<feature type="transmembrane region" description="Helical" evidence="6">
    <location>
        <begin position="187"/>
        <end position="208"/>
    </location>
</feature>
<name>K9ZGA2_ANACC</name>
<dbReference type="InterPro" id="IPR027469">
    <property type="entry name" value="Cation_efflux_TMD_sf"/>
</dbReference>
<comment type="subcellular location">
    <subcellularLocation>
        <location evidence="1">Membrane</location>
        <topology evidence="1">Multi-pass membrane protein</topology>
    </subcellularLocation>
</comment>
<accession>K9ZGA2</accession>
<feature type="transmembrane region" description="Helical" evidence="6">
    <location>
        <begin position="115"/>
        <end position="135"/>
    </location>
</feature>
<evidence type="ECO:0000259" key="7">
    <source>
        <dbReference type="Pfam" id="PF01545"/>
    </source>
</evidence>
<protein>
    <submittedName>
        <fullName evidence="8">Cation diffusion facilitator family transporter</fullName>
    </submittedName>
</protein>
<dbReference type="GO" id="GO:0006882">
    <property type="term" value="P:intracellular zinc ion homeostasis"/>
    <property type="evidence" value="ECO:0007669"/>
    <property type="project" value="TreeGrafter"/>
</dbReference>
<dbReference type="Proteomes" id="UP000010474">
    <property type="component" value="Chromosome"/>
</dbReference>
<dbReference type="InterPro" id="IPR058533">
    <property type="entry name" value="Cation_efflux_TM"/>
</dbReference>
<dbReference type="Gene3D" id="1.20.1510.10">
    <property type="entry name" value="Cation efflux protein transmembrane domain"/>
    <property type="match status" value="1"/>
</dbReference>
<sequence>MNNSRLERLEQTSIYLSIGGTLFLSILGISFGLAIESAAVMLDGFFNIISLIMALATLWISRILKRPEGRKFQFGYKGFAPLLNLCKGLMIMGLSMFAFISAIAALLHGGRKVEASVAVIYTAIAAFTCLSIALVHNSIANKTGSPLVRVDAKNWIINGGISLSVGIVFTVITLIKNTPFNWFVDYADPTIVVVLVLLASPIPVKVVLESLNQLLLGAPAADLQKRINGIIDVATNQFPCAKHYLRITEVGEALYLHLYWLLPSQQALTSLEAVDEMRGKITDIVKQEFPNVTLDIIFTQDEEWFTTMNPV</sequence>
<feature type="transmembrane region" description="Helical" evidence="6">
    <location>
        <begin position="12"/>
        <end position="33"/>
    </location>
</feature>
<dbReference type="GO" id="GO:0005886">
    <property type="term" value="C:plasma membrane"/>
    <property type="evidence" value="ECO:0007669"/>
    <property type="project" value="TreeGrafter"/>
</dbReference>
<keyword evidence="4 6" id="KW-1133">Transmembrane helix</keyword>
<keyword evidence="2" id="KW-0813">Transport</keyword>
<gene>
    <name evidence="8" type="ordered locus">Anacy_2318</name>
</gene>
<evidence type="ECO:0000313" key="9">
    <source>
        <dbReference type="Proteomes" id="UP000010474"/>
    </source>
</evidence>
<dbReference type="PATRIC" id="fig|272123.3.peg.2524"/>
<dbReference type="InterPro" id="IPR050291">
    <property type="entry name" value="CDF_Transporter"/>
</dbReference>
<dbReference type="eggNOG" id="COG3965">
    <property type="taxonomic scope" value="Bacteria"/>
</dbReference>
<dbReference type="GO" id="GO:0015086">
    <property type="term" value="F:cadmium ion transmembrane transporter activity"/>
    <property type="evidence" value="ECO:0007669"/>
    <property type="project" value="TreeGrafter"/>
</dbReference>
<evidence type="ECO:0000256" key="6">
    <source>
        <dbReference type="SAM" id="Phobius"/>
    </source>
</evidence>